<keyword evidence="2" id="KW-0472">Membrane</keyword>
<sequence>ELLAQAVLLQRSCLQGGAACALAGVRGAAASSMKMLRYDPWTVDGSSDSQSPSSDDGGSEEDEGCDQHGSLGALLIKYRPDVDGLRAVAVTGVIIYHMNEQWLPGGYTGVDVFFVISGYVVTGSLLSHQSSSVSDFLCGFYARRIKRLAPALLLVVGVTGLILALTEPPSLPHVDDYFVAAACAVCGVANLFFGFLSQQGDGGYWDQMTGKDRTAANPYVHTWSLGVEEQFYLVFPLLLMLTHGRPGAASGLDPRLVSPAPATALAACAALSLCVCWWMTERVPDLAFYALPARFWELAAGAIIAELEASRRSCWPVAWRCKAALAAQLMALLLLGSSFWFVTPEAMGFPFPGAVLPVAAAICFIVAGESDESFLNHKVLGGTVAVYIGKLSYPLYLWHWPVLTFASEFSLADPASPAGCLVLASITFALSALTYHAVEAGFRAWRPSRTLRPIASSPRCSPPRWPSRPASCSSAGPRCGPRSSRPRWPGAPPRRPAAPRRAASPRPRALRCPARAARAPGTRVLPRPASGGQWRQAGPACLPRLELVRGSRGVLGTVRVLRRLALPRRGRLPCAARRPPEEVFPSEEEEQEEELVKSSS</sequence>
<dbReference type="PANTHER" id="PTHR23028:SF53">
    <property type="entry name" value="ACYL_TRANSF_3 DOMAIN-CONTAINING PROTEIN"/>
    <property type="match status" value="1"/>
</dbReference>
<dbReference type="InterPro" id="IPR002656">
    <property type="entry name" value="Acyl_transf_3_dom"/>
</dbReference>
<feature type="transmembrane region" description="Helical" evidence="2">
    <location>
        <begin position="349"/>
        <end position="367"/>
    </location>
</feature>
<feature type="compositionally biased region" description="Low complexity" evidence="1">
    <location>
        <begin position="44"/>
        <end position="56"/>
    </location>
</feature>
<dbReference type="Proteomes" id="UP001189429">
    <property type="component" value="Unassembled WGS sequence"/>
</dbReference>
<name>A0ABN9X4N0_9DINO</name>
<dbReference type="InterPro" id="IPR050879">
    <property type="entry name" value="Acyltransferase_3"/>
</dbReference>
<dbReference type="Pfam" id="PF01757">
    <property type="entry name" value="Acyl_transf_3"/>
    <property type="match status" value="1"/>
</dbReference>
<evidence type="ECO:0000259" key="3">
    <source>
        <dbReference type="Pfam" id="PF01757"/>
    </source>
</evidence>
<feature type="transmembrane region" description="Helical" evidence="2">
    <location>
        <begin position="106"/>
        <end position="127"/>
    </location>
</feature>
<feature type="compositionally biased region" description="Low complexity" evidence="1">
    <location>
        <begin position="499"/>
        <end position="521"/>
    </location>
</feature>
<feature type="domain" description="Acyltransferase 3" evidence="3">
    <location>
        <begin position="81"/>
        <end position="435"/>
    </location>
</feature>
<feature type="transmembrane region" description="Helical" evidence="2">
    <location>
        <begin position="262"/>
        <end position="280"/>
    </location>
</feature>
<evidence type="ECO:0000256" key="1">
    <source>
        <dbReference type="SAM" id="MobiDB-lite"/>
    </source>
</evidence>
<keyword evidence="5" id="KW-1185">Reference proteome</keyword>
<feature type="compositionally biased region" description="Low complexity" evidence="1">
    <location>
        <begin position="467"/>
        <end position="488"/>
    </location>
</feature>
<reference evidence="4" key="1">
    <citation type="submission" date="2023-10" db="EMBL/GenBank/DDBJ databases">
        <authorList>
            <person name="Chen Y."/>
            <person name="Shah S."/>
            <person name="Dougan E. K."/>
            <person name="Thang M."/>
            <person name="Chan C."/>
        </authorList>
    </citation>
    <scope>NUCLEOTIDE SEQUENCE [LARGE SCALE GENOMIC DNA]</scope>
</reference>
<accession>A0ABN9X4N0</accession>
<feature type="transmembrane region" description="Helical" evidence="2">
    <location>
        <begin position="416"/>
        <end position="438"/>
    </location>
</feature>
<comment type="caution">
    <text evidence="4">The sequence shown here is derived from an EMBL/GenBank/DDBJ whole genome shotgun (WGS) entry which is preliminary data.</text>
</comment>
<feature type="compositionally biased region" description="Acidic residues" evidence="1">
    <location>
        <begin position="584"/>
        <end position="593"/>
    </location>
</feature>
<dbReference type="PANTHER" id="PTHR23028">
    <property type="entry name" value="ACETYLTRANSFERASE"/>
    <property type="match status" value="1"/>
</dbReference>
<feature type="non-terminal residue" evidence="4">
    <location>
        <position position="1"/>
    </location>
</feature>
<feature type="transmembrane region" description="Helical" evidence="2">
    <location>
        <begin position="148"/>
        <end position="165"/>
    </location>
</feature>
<gene>
    <name evidence="4" type="ORF">PCOR1329_LOCUS72452</name>
</gene>
<feature type="region of interest" description="Disordered" evidence="1">
    <location>
        <begin position="42"/>
        <end position="66"/>
    </location>
</feature>
<proteinExistence type="predicted"/>
<feature type="transmembrane region" description="Helical" evidence="2">
    <location>
        <begin position="177"/>
        <end position="196"/>
    </location>
</feature>
<organism evidence="4 5">
    <name type="scientific">Prorocentrum cordatum</name>
    <dbReference type="NCBI Taxonomy" id="2364126"/>
    <lineage>
        <taxon>Eukaryota</taxon>
        <taxon>Sar</taxon>
        <taxon>Alveolata</taxon>
        <taxon>Dinophyceae</taxon>
        <taxon>Prorocentrales</taxon>
        <taxon>Prorocentraceae</taxon>
        <taxon>Prorocentrum</taxon>
    </lineage>
</organism>
<evidence type="ECO:0000256" key="2">
    <source>
        <dbReference type="SAM" id="Phobius"/>
    </source>
</evidence>
<feature type="region of interest" description="Disordered" evidence="1">
    <location>
        <begin position="455"/>
        <end position="535"/>
    </location>
</feature>
<feature type="region of interest" description="Disordered" evidence="1">
    <location>
        <begin position="574"/>
        <end position="600"/>
    </location>
</feature>
<feature type="transmembrane region" description="Helical" evidence="2">
    <location>
        <begin position="325"/>
        <end position="343"/>
    </location>
</feature>
<keyword evidence="2" id="KW-1133">Transmembrane helix</keyword>
<protein>
    <recommendedName>
        <fullName evidence="3">Acyltransferase 3 domain-containing protein</fullName>
    </recommendedName>
</protein>
<keyword evidence="2" id="KW-0812">Transmembrane</keyword>
<dbReference type="EMBL" id="CAUYUJ010019687">
    <property type="protein sequence ID" value="CAK0892937.1"/>
    <property type="molecule type" value="Genomic_DNA"/>
</dbReference>
<evidence type="ECO:0000313" key="5">
    <source>
        <dbReference type="Proteomes" id="UP001189429"/>
    </source>
</evidence>
<evidence type="ECO:0000313" key="4">
    <source>
        <dbReference type="EMBL" id="CAK0892937.1"/>
    </source>
</evidence>
<feature type="transmembrane region" description="Helical" evidence="2">
    <location>
        <begin position="379"/>
        <end position="396"/>
    </location>
</feature>